<dbReference type="EMBL" id="BBYR01000017">
    <property type="protein sequence ID" value="GAP35217.1"/>
    <property type="molecule type" value="Genomic_DNA"/>
</dbReference>
<evidence type="ECO:0000256" key="6">
    <source>
        <dbReference type="PROSITE-ProRule" id="PRU00169"/>
    </source>
</evidence>
<dbReference type="InterPro" id="IPR036388">
    <property type="entry name" value="WH-like_DNA-bd_sf"/>
</dbReference>
<feature type="domain" description="OmpR/PhoB-type" evidence="9">
    <location>
        <begin position="136"/>
        <end position="232"/>
    </location>
</feature>
<organism evidence="10 11">
    <name type="scientific">Piscinibacter sakaiensis</name>
    <name type="common">Ideonella sakaiensis</name>
    <dbReference type="NCBI Taxonomy" id="1547922"/>
    <lineage>
        <taxon>Bacteria</taxon>
        <taxon>Pseudomonadati</taxon>
        <taxon>Pseudomonadota</taxon>
        <taxon>Betaproteobacteria</taxon>
        <taxon>Burkholderiales</taxon>
        <taxon>Sphaerotilaceae</taxon>
        <taxon>Piscinibacter</taxon>
    </lineage>
</organism>
<evidence type="ECO:0000259" key="8">
    <source>
        <dbReference type="PROSITE" id="PS50110"/>
    </source>
</evidence>
<reference evidence="10 11" key="2">
    <citation type="journal article" date="2016" name="Science">
        <title>A bacterium that degrades and assimilates poly(ethylene terephthalate).</title>
        <authorList>
            <person name="Yoshida S."/>
            <person name="Hiraga K."/>
            <person name="Takehana T."/>
            <person name="Taniguchi I."/>
            <person name="Yamaji H."/>
            <person name="Maeda Y."/>
            <person name="Toyohara K."/>
            <person name="Miyamoto K."/>
            <person name="Kimura Y."/>
            <person name="Oda K."/>
        </authorList>
    </citation>
    <scope>NUCLEOTIDE SEQUENCE [LARGE SCALE GENOMIC DNA]</scope>
    <source>
        <strain evidence="11">NBRC 110686 / TISTR 2288 / 201-F6</strain>
    </source>
</reference>
<name>A0A0K8NXU1_PISS1</name>
<evidence type="ECO:0000259" key="9">
    <source>
        <dbReference type="PROSITE" id="PS51755"/>
    </source>
</evidence>
<keyword evidence="2" id="KW-0902">Two-component regulatory system</keyword>
<dbReference type="InterPro" id="IPR016032">
    <property type="entry name" value="Sig_transdc_resp-reg_C-effctor"/>
</dbReference>
<dbReference type="PROSITE" id="PS50110">
    <property type="entry name" value="RESPONSE_REGULATORY"/>
    <property type="match status" value="1"/>
</dbReference>
<feature type="domain" description="Response regulatory" evidence="8">
    <location>
        <begin position="12"/>
        <end position="127"/>
    </location>
</feature>
<dbReference type="PANTHER" id="PTHR48111">
    <property type="entry name" value="REGULATOR OF RPOS"/>
    <property type="match status" value="1"/>
</dbReference>
<dbReference type="CDD" id="cd00383">
    <property type="entry name" value="trans_reg_C"/>
    <property type="match status" value="1"/>
</dbReference>
<comment type="caution">
    <text evidence="10">The sequence shown here is derived from an EMBL/GenBank/DDBJ whole genome shotgun (WGS) entry which is preliminary data.</text>
</comment>
<dbReference type="Pfam" id="PF00486">
    <property type="entry name" value="Trans_reg_C"/>
    <property type="match status" value="1"/>
</dbReference>
<dbReference type="Pfam" id="PF00072">
    <property type="entry name" value="Response_reg"/>
    <property type="match status" value="1"/>
</dbReference>
<proteinExistence type="predicted"/>
<dbReference type="Proteomes" id="UP000037660">
    <property type="component" value="Unassembled WGS sequence"/>
</dbReference>
<dbReference type="Gene3D" id="6.10.250.690">
    <property type="match status" value="1"/>
</dbReference>
<dbReference type="GO" id="GO:0005829">
    <property type="term" value="C:cytosol"/>
    <property type="evidence" value="ECO:0007669"/>
    <property type="project" value="TreeGrafter"/>
</dbReference>
<keyword evidence="11" id="KW-1185">Reference proteome</keyword>
<evidence type="ECO:0000256" key="7">
    <source>
        <dbReference type="PROSITE-ProRule" id="PRU01091"/>
    </source>
</evidence>
<dbReference type="PANTHER" id="PTHR48111:SF22">
    <property type="entry name" value="REGULATOR OF RPOS"/>
    <property type="match status" value="1"/>
</dbReference>
<dbReference type="SUPFAM" id="SSF46894">
    <property type="entry name" value="C-terminal effector domain of the bipartite response regulators"/>
    <property type="match status" value="1"/>
</dbReference>
<keyword evidence="5" id="KW-0804">Transcription</keyword>
<feature type="DNA-binding region" description="OmpR/PhoB-type" evidence="7">
    <location>
        <begin position="136"/>
        <end position="232"/>
    </location>
</feature>
<dbReference type="GO" id="GO:0000976">
    <property type="term" value="F:transcription cis-regulatory region binding"/>
    <property type="evidence" value="ECO:0007669"/>
    <property type="project" value="TreeGrafter"/>
</dbReference>
<gene>
    <name evidence="10" type="ORF">ISF6_0808</name>
</gene>
<dbReference type="STRING" id="1547922.ISF6_0808"/>
<dbReference type="SMART" id="SM00448">
    <property type="entry name" value="REC"/>
    <property type="match status" value="1"/>
</dbReference>
<evidence type="ECO:0000256" key="5">
    <source>
        <dbReference type="ARBA" id="ARBA00023163"/>
    </source>
</evidence>
<keyword evidence="4 7" id="KW-0238">DNA-binding</keyword>
<evidence type="ECO:0000256" key="2">
    <source>
        <dbReference type="ARBA" id="ARBA00023012"/>
    </source>
</evidence>
<dbReference type="AlphaFoldDB" id="A0A0K8NXU1"/>
<evidence type="ECO:0000256" key="4">
    <source>
        <dbReference type="ARBA" id="ARBA00023125"/>
    </source>
</evidence>
<evidence type="ECO:0000313" key="11">
    <source>
        <dbReference type="Proteomes" id="UP000037660"/>
    </source>
</evidence>
<dbReference type="GO" id="GO:0032993">
    <property type="term" value="C:protein-DNA complex"/>
    <property type="evidence" value="ECO:0007669"/>
    <property type="project" value="TreeGrafter"/>
</dbReference>
<dbReference type="SMART" id="SM00862">
    <property type="entry name" value="Trans_reg_C"/>
    <property type="match status" value="1"/>
</dbReference>
<dbReference type="CDD" id="cd17574">
    <property type="entry name" value="REC_OmpR"/>
    <property type="match status" value="1"/>
</dbReference>
<reference evidence="11" key="1">
    <citation type="submission" date="2015-07" db="EMBL/GenBank/DDBJ databases">
        <title>Discovery of a poly(ethylene terephthalate assimilation.</title>
        <authorList>
            <person name="Yoshida S."/>
            <person name="Hiraga K."/>
            <person name="Takehana T."/>
            <person name="Taniguchi I."/>
            <person name="Yamaji H."/>
            <person name="Maeda Y."/>
            <person name="Toyohara K."/>
            <person name="Miyamoto K."/>
            <person name="Kimura Y."/>
            <person name="Oda K."/>
        </authorList>
    </citation>
    <scope>NUCLEOTIDE SEQUENCE [LARGE SCALE GENOMIC DNA]</scope>
    <source>
        <strain evidence="11">NBRC 110686 / TISTR 2288 / 201-F6</strain>
    </source>
</reference>
<dbReference type="InterPro" id="IPR011006">
    <property type="entry name" value="CheY-like_superfamily"/>
</dbReference>
<dbReference type="Gene3D" id="1.10.10.10">
    <property type="entry name" value="Winged helix-like DNA-binding domain superfamily/Winged helix DNA-binding domain"/>
    <property type="match status" value="1"/>
</dbReference>
<keyword evidence="3" id="KW-0805">Transcription regulation</keyword>
<dbReference type="RefSeq" id="WP_054019286.1">
    <property type="nucleotide sequence ID" value="NZ_BBYR01000017.1"/>
</dbReference>
<feature type="modified residue" description="4-aspartylphosphate" evidence="6">
    <location>
        <position position="61"/>
    </location>
</feature>
<dbReference type="InterPro" id="IPR001867">
    <property type="entry name" value="OmpR/PhoB-type_DNA-bd"/>
</dbReference>
<keyword evidence="1 6" id="KW-0597">Phosphoprotein</keyword>
<dbReference type="OrthoDB" id="9802426at2"/>
<dbReference type="InterPro" id="IPR001789">
    <property type="entry name" value="Sig_transdc_resp-reg_receiver"/>
</dbReference>
<protein>
    <submittedName>
        <fullName evidence="10">Putative two-component system response regulator</fullName>
    </submittedName>
</protein>
<evidence type="ECO:0000313" key="10">
    <source>
        <dbReference type="EMBL" id="GAP35217.1"/>
    </source>
</evidence>
<evidence type="ECO:0000256" key="3">
    <source>
        <dbReference type="ARBA" id="ARBA00023015"/>
    </source>
</evidence>
<evidence type="ECO:0000256" key="1">
    <source>
        <dbReference type="ARBA" id="ARBA00022553"/>
    </source>
</evidence>
<dbReference type="GO" id="GO:0006355">
    <property type="term" value="P:regulation of DNA-templated transcription"/>
    <property type="evidence" value="ECO:0007669"/>
    <property type="project" value="InterPro"/>
</dbReference>
<accession>A0A0K8NXU1</accession>
<dbReference type="GO" id="GO:0000156">
    <property type="term" value="F:phosphorelay response regulator activity"/>
    <property type="evidence" value="ECO:0007669"/>
    <property type="project" value="TreeGrafter"/>
</dbReference>
<dbReference type="Gene3D" id="3.40.50.2300">
    <property type="match status" value="1"/>
</dbReference>
<dbReference type="SUPFAM" id="SSF52172">
    <property type="entry name" value="CheY-like"/>
    <property type="match status" value="1"/>
</dbReference>
<dbReference type="PROSITE" id="PS51755">
    <property type="entry name" value="OMPR_PHOB"/>
    <property type="match status" value="1"/>
</dbReference>
<dbReference type="InterPro" id="IPR039420">
    <property type="entry name" value="WalR-like"/>
</dbReference>
<sequence>MNAGGLAEARAHVLVVEDEQTIARNVVEYLELHGHRVDVAYDGAAALALLARQTVDVVVLDIGLPRLDGQEVLRQLRGRLRLAVPVLMLTARDALASKAACFEAGADDYLVKPFSLAELALRVKALHRRASQAVTGDALVVGPLRLDRRTREVHVGERPVHLPPRALQLLERLMRDPGRVVPRAELEAALWPDDPPDGDALRGQIHLLRRALAQAGYDGVETRHGIGWRLHTGADEGAP</sequence>